<accession>A0A0G0LXA5</accession>
<dbReference type="AlphaFoldDB" id="A0A0G0LXA5"/>
<sequence length="99" mass="11109">MRQDMPVDWSKMKSSQLIDFIKKNLKPIVITSLLLIGLFIGVYLAQTQQIFKSKANTGINAGLNITSPDGEVKFDGNDIFITPSKNIRINIKNLDELTK</sequence>
<dbReference type="Proteomes" id="UP000034235">
    <property type="component" value="Unassembled WGS sequence"/>
</dbReference>
<gene>
    <name evidence="1" type="ORF">US86_C0007G0099</name>
</gene>
<comment type="caution">
    <text evidence="1">The sequence shown here is derived from an EMBL/GenBank/DDBJ whole genome shotgun (WGS) entry which is preliminary data.</text>
</comment>
<dbReference type="EMBL" id="LBUP01000007">
    <property type="protein sequence ID" value="KKQ66054.1"/>
    <property type="molecule type" value="Genomic_DNA"/>
</dbReference>
<reference evidence="1 2" key="1">
    <citation type="journal article" date="2015" name="Nature">
        <title>rRNA introns, odd ribosomes, and small enigmatic genomes across a large radiation of phyla.</title>
        <authorList>
            <person name="Brown C.T."/>
            <person name="Hug L.A."/>
            <person name="Thomas B.C."/>
            <person name="Sharon I."/>
            <person name="Castelle C.J."/>
            <person name="Singh A."/>
            <person name="Wilkins M.J."/>
            <person name="Williams K.H."/>
            <person name="Banfield J.F."/>
        </authorList>
    </citation>
    <scope>NUCLEOTIDE SEQUENCE [LARGE SCALE GENOMIC DNA]</scope>
</reference>
<name>A0A0G0LXA5_9BACT</name>
<organism evidence="1 2">
    <name type="scientific">Candidatus Daviesbacteria bacterium GW2011_GWA2_38_24</name>
    <dbReference type="NCBI Taxonomy" id="1618422"/>
    <lineage>
        <taxon>Bacteria</taxon>
        <taxon>Candidatus Daviesiibacteriota</taxon>
    </lineage>
</organism>
<proteinExistence type="predicted"/>
<evidence type="ECO:0000313" key="2">
    <source>
        <dbReference type="Proteomes" id="UP000034235"/>
    </source>
</evidence>
<protein>
    <submittedName>
        <fullName evidence="1">Uncharacterized protein</fullName>
    </submittedName>
</protein>
<evidence type="ECO:0000313" key="1">
    <source>
        <dbReference type="EMBL" id="KKQ66054.1"/>
    </source>
</evidence>